<dbReference type="Proteomes" id="UP000822688">
    <property type="component" value="Chromosome 7"/>
</dbReference>
<sequence>MISSTMERSRQTRDSPTQRGAWWSILVIFFSFVAAVQAKQSLLTDREALERFMVVVDPNGELLPWVSGTNPCTWIGVDCYQNRVTSLRIQGLHLTGPLPANTLADLDQLLVLSLHHNRFSGTFPVDLARCTLLQRLFLGYNIFSGPLPDFTGMWPGMTHFSVGFNNFSGEIPASINAFKSLNLLDLQGNSFSGAIPTMSFEYLLKFSVANNNFVGPVPMSLTRFPASEFAGNAGLCGPPTETPCPQSLFASAMAPIAPVPSPQTPLFMDSGAPLLVTTPSPKNHTKLMSAGVTVVITVGVVVAAMLLIYVLCRPQGTEVLDKTHVGKPARDYSDASMGGVEFYSAGGPDHFKDSYAVSIAGEPEPERGKLVFFNKQNKEPFALEELLRASAETLGKSCVGNTYRADLGESVVLVVKRLKDVAAERKDFESHVETLGRLRHKNLVPLRAYYFSKDEKLLVSDYMPQGNLATLLHGDKDDDSRIHVDWITRQKIALGTARALAYLHKESVKLLHGNMKASNVLLSRDMEPFLSDYALTSLLSNANMSASRFVGYRAKEVTDIRKITQEADVYSFGVLLLEILTGQAPMQECNRWLDLPKWVMSVVRDKWTSEVFDVELMRYNNVEDEMVQMLQLALACVDSIPDRRPKMDEVVLLLEDITGDDSSFRRSDARSDDAAKHRTANYKSRACAPILVRPSSGVFVID</sequence>
<dbReference type="PANTHER" id="PTHR48010">
    <property type="entry name" value="OS05G0588300 PROTEIN"/>
    <property type="match status" value="1"/>
</dbReference>
<dbReference type="InterPro" id="IPR011009">
    <property type="entry name" value="Kinase-like_dom_sf"/>
</dbReference>
<evidence type="ECO:0000256" key="4">
    <source>
        <dbReference type="ARBA" id="ARBA00022737"/>
    </source>
</evidence>
<dbReference type="InterPro" id="IPR001245">
    <property type="entry name" value="Ser-Thr/Tyr_kinase_cat_dom"/>
</dbReference>
<proteinExistence type="predicted"/>
<evidence type="ECO:0000259" key="8">
    <source>
        <dbReference type="PROSITE" id="PS50011"/>
    </source>
</evidence>
<dbReference type="PROSITE" id="PS50011">
    <property type="entry name" value="PROTEIN_KINASE_DOM"/>
    <property type="match status" value="1"/>
</dbReference>
<evidence type="ECO:0000313" key="10">
    <source>
        <dbReference type="Proteomes" id="UP000822688"/>
    </source>
</evidence>
<dbReference type="InterPro" id="IPR001611">
    <property type="entry name" value="Leu-rich_rpt"/>
</dbReference>
<keyword evidence="2" id="KW-0433">Leucine-rich repeat</keyword>
<evidence type="ECO:0000256" key="2">
    <source>
        <dbReference type="ARBA" id="ARBA00022614"/>
    </source>
</evidence>
<keyword evidence="4" id="KW-0677">Repeat</keyword>
<dbReference type="AlphaFoldDB" id="A0A8T0H725"/>
<evidence type="ECO:0000256" key="7">
    <source>
        <dbReference type="SAM" id="Phobius"/>
    </source>
</evidence>
<keyword evidence="3 7" id="KW-0812">Transmembrane</keyword>
<dbReference type="Gene3D" id="3.30.200.20">
    <property type="entry name" value="Phosphorylase Kinase, domain 1"/>
    <property type="match status" value="1"/>
</dbReference>
<dbReference type="Pfam" id="PF08263">
    <property type="entry name" value="LRRNT_2"/>
    <property type="match status" value="1"/>
</dbReference>
<dbReference type="Pfam" id="PF07714">
    <property type="entry name" value="PK_Tyr_Ser-Thr"/>
    <property type="match status" value="1"/>
</dbReference>
<dbReference type="Gene3D" id="1.10.510.10">
    <property type="entry name" value="Transferase(Phosphotransferase) domain 1"/>
    <property type="match status" value="1"/>
</dbReference>
<dbReference type="Gene3D" id="3.80.10.10">
    <property type="entry name" value="Ribonuclease Inhibitor"/>
    <property type="match status" value="2"/>
</dbReference>
<dbReference type="InterPro" id="IPR032675">
    <property type="entry name" value="LRR_dom_sf"/>
</dbReference>
<dbReference type="GO" id="GO:0005524">
    <property type="term" value="F:ATP binding"/>
    <property type="evidence" value="ECO:0007669"/>
    <property type="project" value="InterPro"/>
</dbReference>
<feature type="domain" description="Protein kinase" evidence="8">
    <location>
        <begin position="388"/>
        <end position="664"/>
    </location>
</feature>
<keyword evidence="6 7" id="KW-0472">Membrane</keyword>
<evidence type="ECO:0000256" key="5">
    <source>
        <dbReference type="ARBA" id="ARBA00022989"/>
    </source>
</evidence>
<dbReference type="SUPFAM" id="SSF52058">
    <property type="entry name" value="L domain-like"/>
    <property type="match status" value="1"/>
</dbReference>
<evidence type="ECO:0000256" key="1">
    <source>
        <dbReference type="ARBA" id="ARBA00004370"/>
    </source>
</evidence>
<dbReference type="EMBL" id="CM026428">
    <property type="protein sequence ID" value="KAG0567756.1"/>
    <property type="molecule type" value="Genomic_DNA"/>
</dbReference>
<dbReference type="PANTHER" id="PTHR48010:SF76">
    <property type="entry name" value="INACTIVE RECEPTOR KINASE RLK902-RELATED"/>
    <property type="match status" value="1"/>
</dbReference>
<gene>
    <name evidence="9" type="ORF">KC19_7G158000</name>
</gene>
<evidence type="ECO:0000313" key="9">
    <source>
        <dbReference type="EMBL" id="KAG0567756.1"/>
    </source>
</evidence>
<comment type="caution">
    <text evidence="9">The sequence shown here is derived from an EMBL/GenBank/DDBJ whole genome shotgun (WGS) entry which is preliminary data.</text>
</comment>
<keyword evidence="10" id="KW-1185">Reference proteome</keyword>
<feature type="transmembrane region" description="Helical" evidence="7">
    <location>
        <begin position="20"/>
        <end position="38"/>
    </location>
</feature>
<reference evidence="9" key="1">
    <citation type="submission" date="2020-06" db="EMBL/GenBank/DDBJ databases">
        <title>WGS assembly of Ceratodon purpureus strain R40.</title>
        <authorList>
            <person name="Carey S.B."/>
            <person name="Jenkins J."/>
            <person name="Shu S."/>
            <person name="Lovell J.T."/>
            <person name="Sreedasyam A."/>
            <person name="Maumus F."/>
            <person name="Tiley G.P."/>
            <person name="Fernandez-Pozo N."/>
            <person name="Barry K."/>
            <person name="Chen C."/>
            <person name="Wang M."/>
            <person name="Lipzen A."/>
            <person name="Daum C."/>
            <person name="Saski C.A."/>
            <person name="Payton A.C."/>
            <person name="Mcbreen J.C."/>
            <person name="Conrad R.E."/>
            <person name="Kollar L.M."/>
            <person name="Olsson S."/>
            <person name="Huttunen S."/>
            <person name="Landis J.B."/>
            <person name="Wickett N.J."/>
            <person name="Johnson M.G."/>
            <person name="Rensing S.A."/>
            <person name="Grimwood J."/>
            <person name="Schmutz J."/>
            <person name="Mcdaniel S.F."/>
        </authorList>
    </citation>
    <scope>NUCLEOTIDE SEQUENCE</scope>
    <source>
        <strain evidence="9">R40</strain>
    </source>
</reference>
<comment type="subcellular location">
    <subcellularLocation>
        <location evidence="1">Membrane</location>
    </subcellularLocation>
</comment>
<keyword evidence="5 7" id="KW-1133">Transmembrane helix</keyword>
<dbReference type="Pfam" id="PF00560">
    <property type="entry name" value="LRR_1"/>
    <property type="match status" value="1"/>
</dbReference>
<organism evidence="9 10">
    <name type="scientific">Ceratodon purpureus</name>
    <name type="common">Fire moss</name>
    <name type="synonym">Dicranum purpureum</name>
    <dbReference type="NCBI Taxonomy" id="3225"/>
    <lineage>
        <taxon>Eukaryota</taxon>
        <taxon>Viridiplantae</taxon>
        <taxon>Streptophyta</taxon>
        <taxon>Embryophyta</taxon>
        <taxon>Bryophyta</taxon>
        <taxon>Bryophytina</taxon>
        <taxon>Bryopsida</taxon>
        <taxon>Dicranidae</taxon>
        <taxon>Pseudoditrichales</taxon>
        <taxon>Ditrichaceae</taxon>
        <taxon>Ceratodon</taxon>
    </lineage>
</organism>
<dbReference type="InterPro" id="IPR013210">
    <property type="entry name" value="LRR_N_plant-typ"/>
</dbReference>
<dbReference type="InterPro" id="IPR050994">
    <property type="entry name" value="At_inactive_RLKs"/>
</dbReference>
<accession>A0A8T0H725</accession>
<dbReference type="FunFam" id="1.10.510.10:FF:000095">
    <property type="entry name" value="protein STRUBBELIG-RECEPTOR FAMILY 8"/>
    <property type="match status" value="1"/>
</dbReference>
<dbReference type="GO" id="GO:0016020">
    <property type="term" value="C:membrane"/>
    <property type="evidence" value="ECO:0007669"/>
    <property type="project" value="UniProtKB-SubCell"/>
</dbReference>
<dbReference type="GO" id="GO:0004672">
    <property type="term" value="F:protein kinase activity"/>
    <property type="evidence" value="ECO:0007669"/>
    <property type="project" value="InterPro"/>
</dbReference>
<name>A0A8T0H725_CERPU</name>
<dbReference type="InterPro" id="IPR000719">
    <property type="entry name" value="Prot_kinase_dom"/>
</dbReference>
<feature type="transmembrane region" description="Helical" evidence="7">
    <location>
        <begin position="287"/>
        <end position="311"/>
    </location>
</feature>
<protein>
    <recommendedName>
        <fullName evidence="8">Protein kinase domain-containing protein</fullName>
    </recommendedName>
</protein>
<evidence type="ECO:0000256" key="3">
    <source>
        <dbReference type="ARBA" id="ARBA00022692"/>
    </source>
</evidence>
<evidence type="ECO:0000256" key="6">
    <source>
        <dbReference type="ARBA" id="ARBA00023136"/>
    </source>
</evidence>
<dbReference type="SUPFAM" id="SSF56112">
    <property type="entry name" value="Protein kinase-like (PK-like)"/>
    <property type="match status" value="1"/>
</dbReference>